<sequence length="124" mass="13500">MLVHCDADSSGSVGAVAKLLWPGLQELRQNLPAVLASVSWFRGVEVMKSSQVVRGRRVRPGLGPLPGPRPLVMGERLATTGDYHQGRAAGRGVDDGKQSHRTFCDQSSLFKTEQIFLSSSWPTR</sequence>
<protein>
    <submittedName>
        <fullName evidence="1">Uncharacterized protein</fullName>
    </submittedName>
</protein>
<evidence type="ECO:0000313" key="2">
    <source>
        <dbReference type="Proteomes" id="UP000664940"/>
    </source>
</evidence>
<dbReference type="EMBL" id="JABVXQ010000006">
    <property type="protein sequence ID" value="KAF6104223.1"/>
    <property type="molecule type" value="Genomic_DNA"/>
</dbReference>
<dbReference type="Proteomes" id="UP000664940">
    <property type="component" value="Unassembled WGS sequence"/>
</dbReference>
<dbReference type="AlphaFoldDB" id="A0A833ZX83"/>
<reference evidence="1 2" key="1">
    <citation type="journal article" date="2020" name="Nature">
        <title>Six reference-quality genomes reveal evolution of bat adaptations.</title>
        <authorList>
            <person name="Jebb D."/>
            <person name="Huang Z."/>
            <person name="Pippel M."/>
            <person name="Hughes G.M."/>
            <person name="Lavrichenko K."/>
            <person name="Devanna P."/>
            <person name="Winkler S."/>
            <person name="Jermiin L.S."/>
            <person name="Skirmuntt E.C."/>
            <person name="Katzourakis A."/>
            <person name="Burkitt-Gray L."/>
            <person name="Ray D.A."/>
            <person name="Sullivan K.A.M."/>
            <person name="Roscito J.G."/>
            <person name="Kirilenko B.M."/>
            <person name="Davalos L.M."/>
            <person name="Corthals A.P."/>
            <person name="Power M.L."/>
            <person name="Jones G."/>
            <person name="Ransome R.D."/>
            <person name="Dechmann D.K.N."/>
            <person name="Locatelli A.G."/>
            <person name="Puechmaille S.J."/>
            <person name="Fedrigo O."/>
            <person name="Jarvis E.D."/>
            <person name="Hiller M."/>
            <person name="Vernes S.C."/>
            <person name="Myers E.W."/>
            <person name="Teeling E.C."/>
        </authorList>
    </citation>
    <scope>NUCLEOTIDE SEQUENCE [LARGE SCALE GENOMIC DNA]</scope>
    <source>
        <strain evidence="1">Bat1K_MPI-CBG_1</strain>
    </source>
</reference>
<name>A0A833ZX83_9CHIR</name>
<evidence type="ECO:0000313" key="1">
    <source>
        <dbReference type="EMBL" id="KAF6104223.1"/>
    </source>
</evidence>
<accession>A0A833ZX83</accession>
<organism evidence="1 2">
    <name type="scientific">Phyllostomus discolor</name>
    <name type="common">pale spear-nosed bat</name>
    <dbReference type="NCBI Taxonomy" id="89673"/>
    <lineage>
        <taxon>Eukaryota</taxon>
        <taxon>Metazoa</taxon>
        <taxon>Chordata</taxon>
        <taxon>Craniata</taxon>
        <taxon>Vertebrata</taxon>
        <taxon>Euteleostomi</taxon>
        <taxon>Mammalia</taxon>
        <taxon>Eutheria</taxon>
        <taxon>Laurasiatheria</taxon>
        <taxon>Chiroptera</taxon>
        <taxon>Yangochiroptera</taxon>
        <taxon>Phyllostomidae</taxon>
        <taxon>Phyllostominae</taxon>
        <taxon>Phyllostomus</taxon>
    </lineage>
</organism>
<proteinExistence type="predicted"/>
<gene>
    <name evidence="1" type="ORF">HJG60_011230</name>
</gene>
<comment type="caution">
    <text evidence="1">The sequence shown here is derived from an EMBL/GenBank/DDBJ whole genome shotgun (WGS) entry which is preliminary data.</text>
</comment>